<gene>
    <name evidence="2" type="ORF">K435DRAFT_794623</name>
</gene>
<protein>
    <recommendedName>
        <fullName evidence="4">Hydrophobin</fullName>
    </recommendedName>
</protein>
<feature type="signal peptide" evidence="1">
    <location>
        <begin position="1"/>
        <end position="18"/>
    </location>
</feature>
<reference evidence="2 3" key="1">
    <citation type="journal article" date="2019" name="Nat. Ecol. Evol.">
        <title>Megaphylogeny resolves global patterns of mushroom evolution.</title>
        <authorList>
            <person name="Varga T."/>
            <person name="Krizsan K."/>
            <person name="Foldi C."/>
            <person name="Dima B."/>
            <person name="Sanchez-Garcia M."/>
            <person name="Sanchez-Ramirez S."/>
            <person name="Szollosi G.J."/>
            <person name="Szarkandi J.G."/>
            <person name="Papp V."/>
            <person name="Albert L."/>
            <person name="Andreopoulos W."/>
            <person name="Angelini C."/>
            <person name="Antonin V."/>
            <person name="Barry K.W."/>
            <person name="Bougher N.L."/>
            <person name="Buchanan P."/>
            <person name="Buyck B."/>
            <person name="Bense V."/>
            <person name="Catcheside P."/>
            <person name="Chovatia M."/>
            <person name="Cooper J."/>
            <person name="Damon W."/>
            <person name="Desjardin D."/>
            <person name="Finy P."/>
            <person name="Geml J."/>
            <person name="Haridas S."/>
            <person name="Hughes K."/>
            <person name="Justo A."/>
            <person name="Karasinski D."/>
            <person name="Kautmanova I."/>
            <person name="Kiss B."/>
            <person name="Kocsube S."/>
            <person name="Kotiranta H."/>
            <person name="LaButti K.M."/>
            <person name="Lechner B.E."/>
            <person name="Liimatainen K."/>
            <person name="Lipzen A."/>
            <person name="Lukacs Z."/>
            <person name="Mihaltcheva S."/>
            <person name="Morgado L.N."/>
            <person name="Niskanen T."/>
            <person name="Noordeloos M.E."/>
            <person name="Ohm R.A."/>
            <person name="Ortiz-Santana B."/>
            <person name="Ovrebo C."/>
            <person name="Racz N."/>
            <person name="Riley R."/>
            <person name="Savchenko A."/>
            <person name="Shiryaev A."/>
            <person name="Soop K."/>
            <person name="Spirin V."/>
            <person name="Szebenyi C."/>
            <person name="Tomsovsky M."/>
            <person name="Tulloss R.E."/>
            <person name="Uehling J."/>
            <person name="Grigoriev I.V."/>
            <person name="Vagvolgyi C."/>
            <person name="Papp T."/>
            <person name="Martin F.M."/>
            <person name="Miettinen O."/>
            <person name="Hibbett D.S."/>
            <person name="Nagy L.G."/>
        </authorList>
    </citation>
    <scope>NUCLEOTIDE SEQUENCE [LARGE SCALE GENOMIC DNA]</scope>
    <source>
        <strain evidence="2 3">CBS 962.96</strain>
    </source>
</reference>
<proteinExistence type="predicted"/>
<keyword evidence="3" id="KW-1185">Reference proteome</keyword>
<dbReference type="EMBL" id="ML179113">
    <property type="protein sequence ID" value="THU99806.1"/>
    <property type="molecule type" value="Genomic_DNA"/>
</dbReference>
<dbReference type="Proteomes" id="UP000297245">
    <property type="component" value="Unassembled WGS sequence"/>
</dbReference>
<evidence type="ECO:0008006" key="4">
    <source>
        <dbReference type="Google" id="ProtNLM"/>
    </source>
</evidence>
<organism evidence="2 3">
    <name type="scientific">Dendrothele bispora (strain CBS 962.96)</name>
    <dbReference type="NCBI Taxonomy" id="1314807"/>
    <lineage>
        <taxon>Eukaryota</taxon>
        <taxon>Fungi</taxon>
        <taxon>Dikarya</taxon>
        <taxon>Basidiomycota</taxon>
        <taxon>Agaricomycotina</taxon>
        <taxon>Agaricomycetes</taxon>
        <taxon>Agaricomycetidae</taxon>
        <taxon>Agaricales</taxon>
        <taxon>Agaricales incertae sedis</taxon>
        <taxon>Dendrothele</taxon>
    </lineage>
</organism>
<evidence type="ECO:0000256" key="1">
    <source>
        <dbReference type="SAM" id="SignalP"/>
    </source>
</evidence>
<evidence type="ECO:0000313" key="3">
    <source>
        <dbReference type="Proteomes" id="UP000297245"/>
    </source>
</evidence>
<sequence>MQLKSAVICLSTVPLVLAATFRERQTQCIGIFVPCLPRPGQTPCCSGLSYTNPDVRGLGVVILACNLNSGIRAIIKQSVDWAIASRRGKYGRAIHKRQESYLKKGPQI</sequence>
<evidence type="ECO:0000313" key="2">
    <source>
        <dbReference type="EMBL" id="THU99806.1"/>
    </source>
</evidence>
<accession>A0A4S8MBG0</accession>
<feature type="chain" id="PRO_5020467960" description="Hydrophobin" evidence="1">
    <location>
        <begin position="19"/>
        <end position="108"/>
    </location>
</feature>
<name>A0A4S8MBG0_DENBC</name>
<keyword evidence="1" id="KW-0732">Signal</keyword>
<dbReference type="AlphaFoldDB" id="A0A4S8MBG0"/>